<evidence type="ECO:0000313" key="4">
    <source>
        <dbReference type="Proteomes" id="UP000515292"/>
    </source>
</evidence>
<proteinExistence type="predicted"/>
<evidence type="ECO:0000256" key="2">
    <source>
        <dbReference type="SAM" id="Phobius"/>
    </source>
</evidence>
<evidence type="ECO:0000256" key="1">
    <source>
        <dbReference type="SAM" id="MobiDB-lite"/>
    </source>
</evidence>
<feature type="compositionally biased region" description="Low complexity" evidence="1">
    <location>
        <begin position="79"/>
        <end position="95"/>
    </location>
</feature>
<protein>
    <submittedName>
        <fullName evidence="3">TrbC/VirB2 family protein</fullName>
    </submittedName>
</protein>
<name>A0A7G5IGG5_9SPHN</name>
<accession>A0A7G5IGG5</accession>
<evidence type="ECO:0000313" key="3">
    <source>
        <dbReference type="EMBL" id="QMW22457.1"/>
    </source>
</evidence>
<keyword evidence="2" id="KW-0812">Transmembrane</keyword>
<dbReference type="AlphaFoldDB" id="A0A7G5IGG5"/>
<keyword evidence="2" id="KW-0472">Membrane</keyword>
<sequence length="122" mass="12330">MTQRLTDPPAASVLLADARWIEALLTGPFAVALGTISIALVGLAMLGGHVSVRRAGQVLLGCVLLFGAPQLARGLREAAGGDAVPPAPVPVSAGVTIPDKLPRRPDTPSADPYAGASVPPPR</sequence>
<feature type="region of interest" description="Disordered" evidence="1">
    <location>
        <begin position="79"/>
        <end position="122"/>
    </location>
</feature>
<keyword evidence="2" id="KW-1133">Transmembrane helix</keyword>
<dbReference type="EMBL" id="CP059851">
    <property type="protein sequence ID" value="QMW22457.1"/>
    <property type="molecule type" value="Genomic_DNA"/>
</dbReference>
<gene>
    <name evidence="3" type="ORF">H3309_14105</name>
</gene>
<dbReference type="Pfam" id="PF04956">
    <property type="entry name" value="TrbC"/>
    <property type="match status" value="1"/>
</dbReference>
<organism evidence="3 4">
    <name type="scientific">Sandaracinobacteroides saxicola</name>
    <dbReference type="NCBI Taxonomy" id="2759707"/>
    <lineage>
        <taxon>Bacteria</taxon>
        <taxon>Pseudomonadati</taxon>
        <taxon>Pseudomonadota</taxon>
        <taxon>Alphaproteobacteria</taxon>
        <taxon>Sphingomonadales</taxon>
        <taxon>Sphingosinicellaceae</taxon>
        <taxon>Sandaracinobacteroides</taxon>
    </lineage>
</organism>
<dbReference type="Proteomes" id="UP000515292">
    <property type="component" value="Chromosome"/>
</dbReference>
<keyword evidence="4" id="KW-1185">Reference proteome</keyword>
<feature type="transmembrane region" description="Helical" evidence="2">
    <location>
        <begin position="20"/>
        <end position="46"/>
    </location>
</feature>
<dbReference type="RefSeq" id="WP_182295376.1">
    <property type="nucleotide sequence ID" value="NZ_CP059851.1"/>
</dbReference>
<dbReference type="KEGG" id="sand:H3309_14105"/>
<reference evidence="3 4" key="1">
    <citation type="submission" date="2020-07" db="EMBL/GenBank/DDBJ databases">
        <title>Complete genome sequence for Sandaracinobacter sp. M6.</title>
        <authorList>
            <person name="Tang Y."/>
            <person name="Liu Q."/>
            <person name="Guo Z."/>
            <person name="Lei P."/>
            <person name="Huang B."/>
        </authorList>
    </citation>
    <scope>NUCLEOTIDE SEQUENCE [LARGE SCALE GENOMIC DNA]</scope>
    <source>
        <strain evidence="3 4">M6</strain>
    </source>
</reference>
<dbReference type="InterPro" id="IPR007039">
    <property type="entry name" value="TrbC/VirB2"/>
</dbReference>